<comment type="cofactor">
    <cofactor evidence="9">
        <name>Zn(2+)</name>
        <dbReference type="ChEBI" id="CHEBI:29105"/>
    </cofactor>
    <text evidence="9">Binds 2 Zn(2+) ions per subunit.</text>
</comment>
<evidence type="ECO:0000256" key="3">
    <source>
        <dbReference type="ARBA" id="ARBA00022478"/>
    </source>
</evidence>
<feature type="binding site" evidence="9">
    <location>
        <position position="647"/>
    </location>
    <ligand>
        <name>Mg(2+)</name>
        <dbReference type="ChEBI" id="CHEBI:18420"/>
    </ligand>
</feature>
<feature type="binding site" evidence="9">
    <location>
        <position position="1118"/>
    </location>
    <ligand>
        <name>Zn(2+)</name>
        <dbReference type="ChEBI" id="CHEBI:29105"/>
        <label>2</label>
    </ligand>
</feature>
<keyword evidence="6 9" id="KW-0479">Metal-binding</keyword>
<dbReference type="Gene3D" id="2.40.50.100">
    <property type="match status" value="1"/>
</dbReference>
<feature type="binding site" evidence="9">
    <location>
        <position position="651"/>
    </location>
    <ligand>
        <name>Mg(2+)</name>
        <dbReference type="ChEBI" id="CHEBI:18420"/>
    </ligand>
</feature>
<dbReference type="InterPro" id="IPR045867">
    <property type="entry name" value="DNA-dir_RpoC_beta_prime"/>
</dbReference>
<feature type="binding site" evidence="9">
    <location>
        <position position="1108"/>
    </location>
    <ligand>
        <name>Zn(2+)</name>
        <dbReference type="ChEBI" id="CHEBI:29105"/>
        <label>2</label>
    </ligand>
</feature>
<evidence type="ECO:0000256" key="5">
    <source>
        <dbReference type="ARBA" id="ARBA00022695"/>
    </source>
</evidence>
<dbReference type="InterPro" id="IPR038120">
    <property type="entry name" value="Rpb1_funnel_sf"/>
</dbReference>
<dbReference type="GO" id="GO:0000428">
    <property type="term" value="C:DNA-directed RNA polymerase complex"/>
    <property type="evidence" value="ECO:0007669"/>
    <property type="project" value="UniProtKB-KW"/>
</dbReference>
<dbReference type="Proteomes" id="UP000037386">
    <property type="component" value="Unassembled WGS sequence"/>
</dbReference>
<dbReference type="Gene3D" id="4.10.860.120">
    <property type="entry name" value="RNA polymerase II, clamp domain"/>
    <property type="match status" value="1"/>
</dbReference>
<evidence type="ECO:0000256" key="1">
    <source>
        <dbReference type="ARBA" id="ARBA00004026"/>
    </source>
</evidence>
<dbReference type="GO" id="GO:0003899">
    <property type="term" value="F:DNA-directed RNA polymerase activity"/>
    <property type="evidence" value="ECO:0007669"/>
    <property type="project" value="UniProtKB-UniRule"/>
</dbReference>
<keyword evidence="7 9" id="KW-0804">Transcription</keyword>
<feature type="binding site" evidence="9">
    <location>
        <position position="649"/>
    </location>
    <ligand>
        <name>Mg(2+)</name>
        <dbReference type="ChEBI" id="CHEBI:18420"/>
    </ligand>
</feature>
<dbReference type="CDD" id="cd01609">
    <property type="entry name" value="RNAP_beta'_N"/>
    <property type="match status" value="1"/>
</dbReference>
<organism evidence="12 13">
    <name type="scientific">Candidatus Phytoplasma pruni</name>
    <dbReference type="NCBI Taxonomy" id="479893"/>
    <lineage>
        <taxon>Bacteria</taxon>
        <taxon>Bacillati</taxon>
        <taxon>Mycoplasmatota</taxon>
        <taxon>Mollicutes</taxon>
        <taxon>Acholeplasmatales</taxon>
        <taxon>Acholeplasmataceae</taxon>
        <taxon>Candidatus Phytoplasma</taxon>
        <taxon>16SrIII (X-disease group)</taxon>
    </lineage>
</organism>
<dbReference type="Pfam" id="PF05000">
    <property type="entry name" value="RNA_pol_Rpb1_4"/>
    <property type="match status" value="1"/>
</dbReference>
<feature type="binding site" evidence="9">
    <location>
        <position position="259"/>
    </location>
    <ligand>
        <name>Zn(2+)</name>
        <dbReference type="ChEBI" id="CHEBI:29105"/>
        <label>1</label>
    </ligand>
</feature>
<evidence type="ECO:0000259" key="11">
    <source>
        <dbReference type="SMART" id="SM00663"/>
    </source>
</evidence>
<feature type="binding site" evidence="9">
    <location>
        <position position="1034"/>
    </location>
    <ligand>
        <name>Zn(2+)</name>
        <dbReference type="ChEBI" id="CHEBI:29105"/>
        <label>2</label>
    </ligand>
</feature>
<evidence type="ECO:0000256" key="2">
    <source>
        <dbReference type="ARBA" id="ARBA00006460"/>
    </source>
</evidence>
<dbReference type="HAMAP" id="MF_01322">
    <property type="entry name" value="RNApol_bact_RpoC"/>
    <property type="match status" value="1"/>
</dbReference>
<feature type="binding site" evidence="9">
    <location>
        <position position="1115"/>
    </location>
    <ligand>
        <name>Zn(2+)</name>
        <dbReference type="ChEBI" id="CHEBI:29105"/>
        <label>2</label>
    </ligand>
</feature>
<dbReference type="GO" id="GO:0000287">
    <property type="term" value="F:magnesium ion binding"/>
    <property type="evidence" value="ECO:0007669"/>
    <property type="project" value="UniProtKB-UniRule"/>
</dbReference>
<evidence type="ECO:0000256" key="9">
    <source>
        <dbReference type="HAMAP-Rule" id="MF_01322"/>
    </source>
</evidence>
<dbReference type="Gene3D" id="1.10.132.30">
    <property type="match status" value="1"/>
</dbReference>
<keyword evidence="4 9" id="KW-0808">Transferase</keyword>
<dbReference type="InterPro" id="IPR044893">
    <property type="entry name" value="RNA_pol_Rpb1_clamp_domain"/>
</dbReference>
<dbReference type="GO" id="GO:0003677">
    <property type="term" value="F:DNA binding"/>
    <property type="evidence" value="ECO:0007669"/>
    <property type="project" value="UniProtKB-UniRule"/>
</dbReference>
<dbReference type="CDD" id="cd02655">
    <property type="entry name" value="RNAP_beta'_C"/>
    <property type="match status" value="1"/>
</dbReference>
<sequence length="1440" mass="163715">MINLNVKIEELSLSEKTIEALKLIGVTSLSDFNNYTLKDLHTLLPQDFLFETILILKEHYLPESLENLNLNPEIIEILHSNKIMDCRSLIQTNKSMLLQLFQDEPDRLEEIELVFSLYNDDFNDYEDDDLEDIDFNEDDLEKEEDYEINIKKELDENFNPFLNEKTTLTDVVPSGSKSFSSPVTFSVEDQTDFKSQKEYGSREYEYFKIRLASPHEIRQWSYGEIVNYETINYRTAKPEFGGLFCPKIFGPVKDLQCACAKKQTLKKGQTCSRCGIEITEQKVRRERMGHIELAAPIVHTWYVNSLPSRLAILLGIKAKELSEIVYYVSYIVLEPGETNLEKRQIITELQYSQYLELFGNNGFVALTGAEAIKKLLEELDLEKSVTELRKMLKQVSKQKRDVIIKRLEIIESFSKSDNKPEWMVMDVIPVLPSDLRPIVPLDGGHFATTDTNDLYRRILNRNNRLKKQIIQKAPRLIIKNEKRLLQEAVDALFDNVKVSKKNTSNVERNRPLKSLSEILRGKQGRFRQNLLGKRVDYSGRSVIIVGPDLKIHQCGIPRQMAVILFKPFILNKLQEAKGVDKKSANLLYEKMNEYVWSVLEEVVKEHPVLLNRAPTLHRLGIQAFEPKLIDGKAIRLHPLVTPAFNADFDGDQMAVYVPLSLEAQAEARLLMLVSNNILDPKNGNPVLSPSQDMVLGNYYLTIEEVKDRTVKGVNPEKLNEEHQFKHRNEGKLFYDLKEAELAFHNKVISLHTRILVKTSNIDSYFSEAQKNKYLVTTLGKMIFNDILPSDFPYVQEPSLYNLEVRTPDVYFIPRGFNPSDYLANIKPPEPFKKRFLSMIIDQVFKKSNITETSKMLDDIKNLGFKYSTMGGITISHSDINVYSEKEALIDQVENKILEIEKFYDKGFLTVSEKKGLVIQEWKNVRDVIQEGLMQEFHQDNHLYMISDSGARGNASNFSQLSGMRGLMNSPKGEVLEIPVKSSFKEGLTVHEFFISTHGARKVSTDTALKTAESGYLTRRLVDVAQDIIIIKEDCGSDKGVSVEAITRDEKEIISLSERIFGRFTSEDIIHPEAQEVILAKNEVITREIIKVILEANITKVKIRSVLTCNCEYGICTKCYGLNLATNKNVEIGEAVGVVAAQSIGEPGTQLTMRTFHTGGVLSVADITQGLPRIQELFEARKPKGKAIISEYNGMVRDVKKITSSSYEIIIVPDNNPNEEYIYTVDGNADVIVQKNMHVEAGQRLTSGSVDLREMLKASSVEKTQKYILEEVQKVYQSQSVNISDKHIEIIVRQMFKQVLIISEGDTHFLPGLEVSIKEFKRANTEMIKQNKTLAVGRPVLLGITRASLKSDSLLSAASFQETTKILIDAAIRGQKDNLYGLKENVIVGGLIPAGTGILETSHFEYPIYQVVNPEVEPENLEENLEVKPLEEGKTLPEESI</sequence>
<dbReference type="Gene3D" id="1.10.1790.20">
    <property type="match status" value="1"/>
</dbReference>
<feature type="domain" description="RNA polymerase N-terminal" evidence="11">
    <location>
        <begin position="421"/>
        <end position="701"/>
    </location>
</feature>
<dbReference type="InterPro" id="IPR007080">
    <property type="entry name" value="RNA_pol_Rpb1_1"/>
</dbReference>
<dbReference type="Gene3D" id="2.40.40.20">
    <property type="match status" value="1"/>
</dbReference>
<evidence type="ECO:0000313" key="13">
    <source>
        <dbReference type="Proteomes" id="UP000037386"/>
    </source>
</evidence>
<proteinExistence type="inferred from homology"/>
<dbReference type="InterPro" id="IPR007066">
    <property type="entry name" value="RNA_pol_Rpb1_3"/>
</dbReference>
<dbReference type="GO" id="GO:0006351">
    <property type="term" value="P:DNA-templated transcription"/>
    <property type="evidence" value="ECO:0007669"/>
    <property type="project" value="UniProtKB-UniRule"/>
</dbReference>
<keyword evidence="3 9" id="KW-0240">DNA-directed RNA polymerase</keyword>
<dbReference type="RefSeq" id="WP_053521314.1">
    <property type="nucleotide sequence ID" value="NZ_LHCF01000002.1"/>
</dbReference>
<name>A0A0M1N0F4_9MOLU</name>
<dbReference type="Pfam" id="PF04997">
    <property type="entry name" value="RNA_pol_Rpb1_1"/>
    <property type="match status" value="1"/>
</dbReference>
<keyword evidence="9" id="KW-0862">Zinc</keyword>
<feature type="binding site" evidence="9">
    <location>
        <position position="274"/>
    </location>
    <ligand>
        <name>Zn(2+)</name>
        <dbReference type="ChEBI" id="CHEBI:29105"/>
        <label>1</label>
    </ligand>
</feature>
<dbReference type="PANTHER" id="PTHR19376">
    <property type="entry name" value="DNA-DIRECTED RNA POLYMERASE"/>
    <property type="match status" value="1"/>
</dbReference>
<reference evidence="13" key="1">
    <citation type="submission" date="2015-05" db="EMBL/GenBank/DDBJ databases">
        <title>Draft genome sequence of 'Candidatus Phytoplasma Pruni' strain CX, a plant pathogenic bacterium.</title>
        <authorList>
            <person name="Lee I.-M."/>
            <person name="Bottner-Parker K.D."/>
            <person name="Shao J."/>
            <person name="Gundersen-Rindal D.E."/>
            <person name="Zhao Y."/>
            <person name="Davis R.E."/>
        </authorList>
    </citation>
    <scope>NUCLEOTIDE SEQUENCE [LARGE SCALE GENOMIC DNA]</scope>
    <source>
        <strain evidence="13">CX</strain>
    </source>
</reference>
<dbReference type="Pfam" id="PF04983">
    <property type="entry name" value="RNA_pol_Rpb1_3"/>
    <property type="match status" value="1"/>
</dbReference>
<comment type="subunit">
    <text evidence="9">The RNAP catalytic core consists of 2 alpha, 1 beta, 1 beta' and 1 omega subunit. When a sigma factor is associated with the core the holoenzyme is formed, which can initiate transcription.</text>
</comment>
<dbReference type="Pfam" id="PF04998">
    <property type="entry name" value="RNA_pol_Rpb1_5"/>
    <property type="match status" value="1"/>
</dbReference>
<dbReference type="EC" id="2.7.7.6" evidence="9"/>
<keyword evidence="5 9" id="KW-0548">Nucleotidyltransferase</keyword>
<dbReference type="STRING" id="479893.CPX_001335"/>
<dbReference type="SUPFAM" id="SSF64484">
    <property type="entry name" value="beta and beta-prime subunits of DNA dependent RNA-polymerase"/>
    <property type="match status" value="1"/>
</dbReference>
<evidence type="ECO:0000256" key="8">
    <source>
        <dbReference type="ARBA" id="ARBA00048552"/>
    </source>
</evidence>
<evidence type="ECO:0000256" key="6">
    <source>
        <dbReference type="ARBA" id="ARBA00022723"/>
    </source>
</evidence>
<comment type="caution">
    <text evidence="12">The sequence shown here is derived from an EMBL/GenBank/DDBJ whole genome shotgun (WGS) entry which is preliminary data.</text>
</comment>
<dbReference type="InterPro" id="IPR007081">
    <property type="entry name" value="RNA_pol_Rpb1_5"/>
</dbReference>
<dbReference type="InterPro" id="IPR012754">
    <property type="entry name" value="DNA-dir_RpoC_beta_prime_bact"/>
</dbReference>
<comment type="function">
    <text evidence="1 9 10">DNA-dependent RNA polymerase catalyzes the transcription of DNA into RNA using the four ribonucleoside triphosphates as substrates.</text>
</comment>
<feature type="binding site" evidence="9">
    <location>
        <position position="271"/>
    </location>
    <ligand>
        <name>Zn(2+)</name>
        <dbReference type="ChEBI" id="CHEBI:29105"/>
        <label>1</label>
    </ligand>
</feature>
<dbReference type="InterPro" id="IPR000722">
    <property type="entry name" value="RNA_pol_asu"/>
</dbReference>
<dbReference type="PATRIC" id="fig|479893.3.peg.114"/>
<dbReference type="Pfam" id="PF00623">
    <property type="entry name" value="RNA_pol_Rpb1_2"/>
    <property type="match status" value="2"/>
</dbReference>
<dbReference type="Gene3D" id="1.10.274.100">
    <property type="entry name" value="RNA polymerase Rpb1, domain 3"/>
    <property type="match status" value="1"/>
</dbReference>
<evidence type="ECO:0000256" key="7">
    <source>
        <dbReference type="ARBA" id="ARBA00023163"/>
    </source>
</evidence>
<dbReference type="OrthoDB" id="9815296at2"/>
<gene>
    <name evidence="9 12" type="primary">rpoC</name>
    <name evidence="12" type="ORF">CPX_001335</name>
</gene>
<dbReference type="Gene3D" id="1.10.40.90">
    <property type="match status" value="1"/>
</dbReference>
<comment type="catalytic activity">
    <reaction evidence="8 9 10">
        <text>RNA(n) + a ribonucleoside 5'-triphosphate = RNA(n+1) + diphosphate</text>
        <dbReference type="Rhea" id="RHEA:21248"/>
        <dbReference type="Rhea" id="RHEA-COMP:14527"/>
        <dbReference type="Rhea" id="RHEA-COMP:17342"/>
        <dbReference type="ChEBI" id="CHEBI:33019"/>
        <dbReference type="ChEBI" id="CHEBI:61557"/>
        <dbReference type="ChEBI" id="CHEBI:140395"/>
        <dbReference type="EC" id="2.7.7.6"/>
    </reaction>
</comment>
<keyword evidence="9" id="KW-0460">Magnesium</keyword>
<protein>
    <recommendedName>
        <fullName evidence="9">DNA-directed RNA polymerase subunit beta'</fullName>
        <shortName evidence="9">RNAP subunit beta'</shortName>
        <ecNumber evidence="9">2.7.7.6</ecNumber>
    </recommendedName>
    <alternativeName>
        <fullName evidence="9">RNA polymerase subunit beta'</fullName>
    </alternativeName>
    <alternativeName>
        <fullName evidence="9">Transcriptase subunit beta'</fullName>
    </alternativeName>
</protein>
<dbReference type="InterPro" id="IPR007083">
    <property type="entry name" value="RNA_pol_Rpb1_4"/>
</dbReference>
<dbReference type="GO" id="GO:0008270">
    <property type="term" value="F:zinc ion binding"/>
    <property type="evidence" value="ECO:0007669"/>
    <property type="project" value="UniProtKB-UniRule"/>
</dbReference>
<dbReference type="SMART" id="SM00663">
    <property type="entry name" value="RPOLA_N"/>
    <property type="match status" value="1"/>
</dbReference>
<dbReference type="EMBL" id="LHCF01000002">
    <property type="protein sequence ID" value="KOR75637.1"/>
    <property type="molecule type" value="Genomic_DNA"/>
</dbReference>
<dbReference type="InterPro" id="IPR042102">
    <property type="entry name" value="RNA_pol_Rpb1_3_sf"/>
</dbReference>
<evidence type="ECO:0000256" key="4">
    <source>
        <dbReference type="ARBA" id="ARBA00022679"/>
    </source>
</evidence>
<dbReference type="InterPro" id="IPR006592">
    <property type="entry name" value="RNA_pol_N"/>
</dbReference>
<comment type="similarity">
    <text evidence="2 9 10">Belongs to the RNA polymerase beta' chain family.</text>
</comment>
<dbReference type="NCBIfam" id="TIGR02386">
    <property type="entry name" value="rpoC_TIGR"/>
    <property type="match status" value="1"/>
</dbReference>
<accession>A0A0M1N0F4</accession>
<comment type="cofactor">
    <cofactor evidence="9">
        <name>Mg(2+)</name>
        <dbReference type="ChEBI" id="CHEBI:18420"/>
    </cofactor>
    <text evidence="9">Binds 1 Mg(2+) ion per subunit.</text>
</comment>
<evidence type="ECO:0000313" key="12">
    <source>
        <dbReference type="EMBL" id="KOR75637.1"/>
    </source>
</evidence>
<evidence type="ECO:0000256" key="10">
    <source>
        <dbReference type="RuleBase" id="RU004279"/>
    </source>
</evidence>
<dbReference type="PANTHER" id="PTHR19376:SF54">
    <property type="entry name" value="DNA-DIRECTED RNA POLYMERASE SUBUNIT BETA"/>
    <property type="match status" value="1"/>
</dbReference>
<feature type="binding site" evidence="9">
    <location>
        <position position="257"/>
    </location>
    <ligand>
        <name>Zn(2+)</name>
        <dbReference type="ChEBI" id="CHEBI:29105"/>
        <label>1</label>
    </ligand>
</feature>
<dbReference type="Gene3D" id="1.10.150.390">
    <property type="match status" value="1"/>
</dbReference>